<dbReference type="SUPFAM" id="SSF52047">
    <property type="entry name" value="RNI-like"/>
    <property type="match status" value="1"/>
</dbReference>
<dbReference type="GO" id="GO:0019005">
    <property type="term" value="C:SCF ubiquitin ligase complex"/>
    <property type="evidence" value="ECO:0007669"/>
    <property type="project" value="InterPro"/>
</dbReference>
<name>A0A553NB41_TIGCA</name>
<dbReference type="InterPro" id="IPR001810">
    <property type="entry name" value="F-box_dom"/>
</dbReference>
<feature type="region of interest" description="Disordered" evidence="1">
    <location>
        <begin position="1250"/>
        <end position="1381"/>
    </location>
</feature>
<feature type="compositionally biased region" description="Low complexity" evidence="1">
    <location>
        <begin position="411"/>
        <end position="442"/>
    </location>
</feature>
<reference evidence="3 4" key="1">
    <citation type="journal article" date="2018" name="Nat. Ecol. Evol.">
        <title>Genomic signatures of mitonuclear coevolution across populations of Tigriopus californicus.</title>
        <authorList>
            <person name="Barreto F.S."/>
            <person name="Watson E.T."/>
            <person name="Lima T.G."/>
            <person name="Willett C.S."/>
            <person name="Edmands S."/>
            <person name="Li W."/>
            <person name="Burton R.S."/>
        </authorList>
    </citation>
    <scope>NUCLEOTIDE SEQUENCE [LARGE SCALE GENOMIC DNA]</scope>
    <source>
        <strain evidence="3 4">San Diego</strain>
    </source>
</reference>
<feature type="compositionally biased region" description="Low complexity" evidence="1">
    <location>
        <begin position="714"/>
        <end position="754"/>
    </location>
</feature>
<dbReference type="SUPFAM" id="SSF81383">
    <property type="entry name" value="F-box domain"/>
    <property type="match status" value="1"/>
</dbReference>
<feature type="compositionally biased region" description="Low complexity" evidence="1">
    <location>
        <begin position="1764"/>
        <end position="1780"/>
    </location>
</feature>
<feature type="compositionally biased region" description="Polar residues" evidence="1">
    <location>
        <begin position="1359"/>
        <end position="1381"/>
    </location>
</feature>
<evidence type="ECO:0000259" key="2">
    <source>
        <dbReference type="Pfam" id="PF12937"/>
    </source>
</evidence>
<dbReference type="Proteomes" id="UP000318571">
    <property type="component" value="Chromosome 10"/>
</dbReference>
<feature type="region of interest" description="Disordered" evidence="1">
    <location>
        <begin position="916"/>
        <end position="959"/>
    </location>
</feature>
<feature type="compositionally biased region" description="Polar residues" evidence="1">
    <location>
        <begin position="881"/>
        <end position="891"/>
    </location>
</feature>
<organism evidence="3 4">
    <name type="scientific">Tigriopus californicus</name>
    <name type="common">Marine copepod</name>
    <dbReference type="NCBI Taxonomy" id="6832"/>
    <lineage>
        <taxon>Eukaryota</taxon>
        <taxon>Metazoa</taxon>
        <taxon>Ecdysozoa</taxon>
        <taxon>Arthropoda</taxon>
        <taxon>Crustacea</taxon>
        <taxon>Multicrustacea</taxon>
        <taxon>Hexanauplia</taxon>
        <taxon>Copepoda</taxon>
        <taxon>Harpacticoida</taxon>
        <taxon>Harpacticidae</taxon>
        <taxon>Tigriopus</taxon>
    </lineage>
</organism>
<evidence type="ECO:0000256" key="1">
    <source>
        <dbReference type="SAM" id="MobiDB-lite"/>
    </source>
</evidence>
<feature type="compositionally biased region" description="Polar residues" evidence="1">
    <location>
        <begin position="278"/>
        <end position="316"/>
    </location>
</feature>
<feature type="compositionally biased region" description="Polar residues" evidence="1">
    <location>
        <begin position="1624"/>
        <end position="1638"/>
    </location>
</feature>
<feature type="compositionally biased region" description="Polar residues" evidence="1">
    <location>
        <begin position="495"/>
        <end position="520"/>
    </location>
</feature>
<comment type="caution">
    <text evidence="3">The sequence shown here is derived from an EMBL/GenBank/DDBJ whole genome shotgun (WGS) entry which is preliminary data.</text>
</comment>
<feature type="compositionally biased region" description="Polar residues" evidence="1">
    <location>
        <begin position="1655"/>
        <end position="1667"/>
    </location>
</feature>
<sequence>MGSFLPGVNTCPTSEFDPQQECFGSTVSRPRAAKAIALPFESRPETANVFVLVPRTPRYRSVMDHSLSRSASSGVLTAGHRRPSAESLSERNSPFKDTGQPGAHSHKVLSLTAMNAAKQEAATNGNHSPVTGKPESNPIWNRVNGFQNTPASLALQSKNVPGLCEGRSALNNKPMFNGTPLMAEVESATHPVSLGQCKSDNIEANGRPQSGGSPVVSRAETAPIGLRFPSDAKYTRHDQLIAETGQSVDTNSSGKSDISSQSRANEVISPFLHIPLEGSNSKKCPSVPQSLTGQLGASVSEASQTNNPIELTSSCEVSGDNGVPPLTSPEDSEPKSMKACSVKLVDISGGVKKEPSPPPRAVIDQKIGLPGQNAPSRESLKRESPTNFKRSTCEPVVKKTKDELLPPPPQQQHKQQQQQQPQPQQPCGSRNSSPNSSRSVPVTNQRDPIPTLTSSSSSSSSSPSQASTLSSPSKEKNQGLDQSYKSKWHLKEDNSLPTSTNNGSPLKTSSSSNTIESKVTISPVRKESKCGLSSSGQPGGSVTITKLSTGSSQRIESKDLKKQNPTDRSTASTTSSTSSSSSHLIASSIPNRPNLENGHHTSGDLNTSSSLNKAPRKSSHSYSVEMQRKKDKKSASVSGTPLSTGSNFPSGVSPSGQPSMAQVKKPRDEVCNSCKVEFSTREALHLHTCNSKLDQHYLTENQVRASEARRGDKSANSSPRNLSRNNSRSNSPVSQHNSSSNSSSNIPSHLQSSSVAKANQRMNSDSEFKLVNNTKDELMIEGRPKITVSKVVGSTKTSGGEDSESRKPIIPKIKLSASVNAKGSSSSNSSPVATPTLIPPQPLSSFSLSSSSASSSPPESRAINSMLDSSPLSSLKRKFGDNSSKLDTPSFNGKIKLKIPGNITNAMSSAISASDSYSAFGSGPGHSAKDAGSTLDSSKVPPSSTRPSESNIGQQYLMSKKKEEEAAGYAFAFAGRPTYSPSRIEPSSSHVPEKESPRDASNKDSPASQADSGVFSIASSNSPSKGESANSGTSPDSPTRYSDVQWKPPGSKTTVTTPTESPNGSGPTQSLASLNASAPFNQSASNQNTSPGDAPGIASKGFFPGQAFFNSSNEPPVKRKRGRPRKNPMKEPGAPKRTYNRKKKTAPVIEGNSDSVYNFDEEEQDGLLPMRPRKAPSAHQQQQAKKFPFGTDEEMSKGLKMGGIARGNGNGAPPGPPNHMMGGYAHNSMQMSMPQQQQYMMNQNRHNMNPHMQRQQQQQHMQQQQLPQHQNNMSNENSQDCSYSSEVLKEAHPPSSRMHNPGSVESNHTMSPNPMNHQSPYHHMNSPSNPHPGNHQQISSQMHSPSQNSGNFGQVGVSPHSQQHGASGGMSNFSQGQMSHPMQSPYNGMNGTFPNGAPMTSRYRMPGAVPNNYQEMNSETSNASGFYGQQGNNFGNMSMNTMGSNGMSGYGAMNHQRFGMSNSQFHGPHNYPQQMRQMGNSYGNEQFGNIYANQGQFPGMGFNNPRMGMGHHQGQGGMIGHGGNMGHNMQHHQFRPNMGMGPGPMNSMGNVGSPRISPNHPNMPMPGVGMPRVSPSMASRQPTPLVSPQSDNSPASHQNPLTPGSYHQPHTPSGPTHYGGPITPASNHNPMTPANSNAPPTHHHHHHHHPPGSVSPMTPNNPRTPQNFGGPPSQTPSSMVAPSPKQEPLVSPAPAYDDLASPSSSGASNLRKIRRPSKPNQPDPPSISPRAEIKAEPLPVKVEPSPPKVEPQPPRVEETKTKSEPAAQAPKPKPKQLGPKPQHKYLDIPAPIYEEKKIVVKVKKEIEKSDFVARWSELPPKALRLLFRCGVANEGAIPFLVRVSRVCKSWNKEAMDPTIWTHLDLSSGKMKEKYRNDKKLETFLKKYPNVLELKLTGWKNSVGTSTLKMISMVCPKLISLGLASCFKLSNEDVKLIAESYEKLERIDLSNVSSSSCSSRSAVSSSCLTELVTLVGKRLTHFNISNNKMAGLPFVFKALTSHSSNLEEIDISNITTTSREAIPMNVEKFQKSCPKLRVLNANHTMLNLTENPIKEQIQSPGFPFLQELHIAVDSRGYFEGMDDGQIERILKKSDKLKALDIRGCQHVSDSCLIRLPTWEMEKLVLSGCSAASASSDGLELMVKKWAATLLEMDVSFTPGERTVNFMVDEFADANEFSIRKLNLSGTAIKLKSLTKLLKKCDTLEYINLNSCRGLPRGMKRLHGTREALLKLKDDIEEGKFNEDDSDD</sequence>
<dbReference type="InterPro" id="IPR036047">
    <property type="entry name" value="F-box-like_dom_sf"/>
</dbReference>
<feature type="compositionally biased region" description="Polar residues" evidence="1">
    <location>
        <begin position="603"/>
        <end position="612"/>
    </location>
</feature>
<feature type="region of interest" description="Disordered" evidence="1">
    <location>
        <begin position="843"/>
        <end position="895"/>
    </location>
</feature>
<feature type="compositionally biased region" description="Polar residues" evidence="1">
    <location>
        <begin position="934"/>
        <end position="957"/>
    </location>
</feature>
<feature type="compositionally biased region" description="Basic and acidic residues" evidence="1">
    <location>
        <begin position="555"/>
        <end position="565"/>
    </location>
</feature>
<feature type="compositionally biased region" description="Low complexity" evidence="1">
    <location>
        <begin position="569"/>
        <end position="582"/>
    </location>
</feature>
<feature type="compositionally biased region" description="Polar residues" evidence="1">
    <location>
        <begin position="244"/>
        <end position="262"/>
    </location>
</feature>
<dbReference type="InterPro" id="IPR032675">
    <property type="entry name" value="LRR_dom_sf"/>
</dbReference>
<feature type="region of interest" description="Disordered" evidence="1">
    <location>
        <begin position="1555"/>
        <end position="1785"/>
    </location>
</feature>
<feature type="compositionally biased region" description="Basic and acidic residues" evidence="1">
    <location>
        <begin position="991"/>
        <end position="1002"/>
    </location>
</feature>
<feature type="region of interest" description="Disordered" evidence="1">
    <location>
        <begin position="704"/>
        <end position="769"/>
    </location>
</feature>
<feature type="compositionally biased region" description="Basic residues" evidence="1">
    <location>
        <begin position="1641"/>
        <end position="1650"/>
    </location>
</feature>
<dbReference type="STRING" id="6832.A0A553NB41"/>
<feature type="region of interest" description="Disordered" evidence="1">
    <location>
        <begin position="278"/>
        <end position="664"/>
    </location>
</feature>
<feature type="compositionally biased region" description="Polar residues" evidence="1">
    <location>
        <begin position="1303"/>
        <end position="1319"/>
    </location>
</feature>
<dbReference type="OMA" id="RCGVANE"/>
<feature type="compositionally biased region" description="Basic residues" evidence="1">
    <location>
        <begin position="1118"/>
        <end position="1127"/>
    </location>
</feature>
<feature type="compositionally biased region" description="Polar residues" evidence="1">
    <location>
        <begin position="979"/>
        <end position="990"/>
    </location>
</feature>
<feature type="compositionally biased region" description="Polar residues" evidence="1">
    <location>
        <begin position="635"/>
        <end position="660"/>
    </location>
</feature>
<dbReference type="EMBL" id="VCGU01000458">
    <property type="protein sequence ID" value="TRY62661.1"/>
    <property type="molecule type" value="Genomic_DNA"/>
</dbReference>
<dbReference type="Gene3D" id="3.80.10.10">
    <property type="entry name" value="Ribonuclease Inhibitor"/>
    <property type="match status" value="2"/>
</dbReference>
<feature type="compositionally biased region" description="Low complexity" evidence="1">
    <location>
        <begin position="843"/>
        <end position="860"/>
    </location>
</feature>
<feature type="compositionally biased region" description="Polar residues" evidence="1">
    <location>
        <begin position="531"/>
        <end position="554"/>
    </location>
</feature>
<proteinExistence type="predicted"/>
<feature type="compositionally biased region" description="Polar residues" evidence="1">
    <location>
        <begin position="862"/>
        <end position="873"/>
    </location>
</feature>
<dbReference type="InterPro" id="IPR047922">
    <property type="entry name" value="FBXL6_F-box"/>
</dbReference>
<protein>
    <recommendedName>
        <fullName evidence="2">F-box domain-containing protein</fullName>
    </recommendedName>
</protein>
<evidence type="ECO:0000313" key="4">
    <source>
        <dbReference type="Proteomes" id="UP000318571"/>
    </source>
</evidence>
<keyword evidence="4" id="KW-1185">Reference proteome</keyword>
<feature type="compositionally biased region" description="Polar residues" evidence="1">
    <location>
        <begin position="1051"/>
        <end position="1091"/>
    </location>
</feature>
<feature type="compositionally biased region" description="Polar residues" evidence="1">
    <location>
        <begin position="1576"/>
        <end position="1602"/>
    </location>
</feature>
<feature type="region of interest" description="Disordered" evidence="1">
    <location>
        <begin position="64"/>
        <end position="104"/>
    </location>
</feature>
<feature type="compositionally biased region" description="Low complexity" evidence="1">
    <location>
        <begin position="1250"/>
        <end position="1273"/>
    </location>
</feature>
<dbReference type="CDD" id="cd22119">
    <property type="entry name" value="F-box_FBXL6"/>
    <property type="match status" value="1"/>
</dbReference>
<feature type="compositionally biased region" description="Polar residues" evidence="1">
    <location>
        <begin position="1003"/>
        <end position="1042"/>
    </location>
</feature>
<feature type="compositionally biased region" description="Low complexity" evidence="1">
    <location>
        <begin position="450"/>
        <end position="472"/>
    </location>
</feature>
<feature type="compositionally biased region" description="Polar residues" evidence="1">
    <location>
        <begin position="1274"/>
        <end position="1285"/>
    </location>
</feature>
<evidence type="ECO:0000313" key="3">
    <source>
        <dbReference type="EMBL" id="TRY62661.1"/>
    </source>
</evidence>
<feature type="region of interest" description="Disordered" evidence="1">
    <location>
        <begin position="202"/>
        <end position="262"/>
    </location>
</feature>
<accession>A0A553NB41</accession>
<feature type="compositionally biased region" description="Polar residues" evidence="1">
    <location>
        <begin position="1334"/>
        <end position="1352"/>
    </location>
</feature>
<gene>
    <name evidence="3" type="ORF">TCAL_03604</name>
</gene>
<feature type="region of interest" description="Disordered" evidence="1">
    <location>
        <begin position="974"/>
        <end position="1148"/>
    </location>
</feature>
<dbReference type="Gene3D" id="1.20.1280.50">
    <property type="match status" value="1"/>
</dbReference>
<dbReference type="PANTHER" id="PTHR13318">
    <property type="entry name" value="PARTNER OF PAIRED, ISOFORM B-RELATED"/>
    <property type="match status" value="1"/>
</dbReference>
<feature type="compositionally biased region" description="Pro residues" evidence="1">
    <location>
        <begin position="1744"/>
        <end position="1754"/>
    </location>
</feature>
<dbReference type="GO" id="GO:0031146">
    <property type="term" value="P:SCF-dependent proteasomal ubiquitin-dependent protein catabolic process"/>
    <property type="evidence" value="ECO:0007669"/>
    <property type="project" value="TreeGrafter"/>
</dbReference>
<feature type="domain" description="F-box" evidence="2">
    <location>
        <begin position="1815"/>
        <end position="1865"/>
    </location>
</feature>
<dbReference type="Pfam" id="PF12937">
    <property type="entry name" value="F-box-like"/>
    <property type="match status" value="1"/>
</dbReference>